<keyword evidence="5" id="KW-0472">Membrane</keyword>
<comment type="subcellular location">
    <subcellularLocation>
        <location evidence="1">Membrane</location>
        <topology evidence="1">Multi-pass membrane protein</topology>
    </subcellularLocation>
</comment>
<evidence type="ECO:0000256" key="1">
    <source>
        <dbReference type="ARBA" id="ARBA00004141"/>
    </source>
</evidence>
<dbReference type="EMBL" id="HG994584">
    <property type="protein sequence ID" value="CAF2937417.1"/>
    <property type="molecule type" value="Genomic_DNA"/>
</dbReference>
<gene>
    <name evidence="6" type="ORF">LSAA_9631</name>
</gene>
<dbReference type="Proteomes" id="UP000675881">
    <property type="component" value="Chromosome 5"/>
</dbReference>
<proteinExistence type="inferred from homology"/>
<keyword evidence="7" id="KW-1185">Reference proteome</keyword>
<keyword evidence="3" id="KW-0812">Transmembrane</keyword>
<evidence type="ECO:0000256" key="4">
    <source>
        <dbReference type="ARBA" id="ARBA00022989"/>
    </source>
</evidence>
<evidence type="ECO:0000256" key="3">
    <source>
        <dbReference type="ARBA" id="ARBA00022692"/>
    </source>
</evidence>
<dbReference type="Pfam" id="PF05255">
    <property type="entry name" value="UPF0220"/>
    <property type="match status" value="1"/>
</dbReference>
<dbReference type="OrthoDB" id="268928at2759"/>
<evidence type="ECO:0000256" key="2">
    <source>
        <dbReference type="ARBA" id="ARBA00005335"/>
    </source>
</evidence>
<dbReference type="PANTHER" id="PTHR13180">
    <property type="entry name" value="SMALL MEMBRANE PROTEIN-RELATED"/>
    <property type="match status" value="1"/>
</dbReference>
<sequence length="148" mass="16731">MSGLLSRIPFSFDFENKRNYIASILSGFLFAAGWWCSQLITISMIMLNMVTNEHLEGGDTVGGCCGSVGAKAWFFTGFVMAFGALIGAGWIFFGEYMLNSDFNNFKPSTNYPGFGFFCPKLPYFYSVSHLQIWKEWTLRILSLLINNY</sequence>
<accession>A0A7R8H887</accession>
<protein>
    <submittedName>
        <fullName evidence="6">(salmon louse) hypothetical protein</fullName>
    </submittedName>
</protein>
<name>A0A7R8H887_LEPSM</name>
<evidence type="ECO:0000313" key="7">
    <source>
        <dbReference type="Proteomes" id="UP000675881"/>
    </source>
</evidence>
<comment type="similarity">
    <text evidence="2">Belongs to the UPF0220 family.</text>
</comment>
<evidence type="ECO:0000256" key="5">
    <source>
        <dbReference type="ARBA" id="ARBA00023136"/>
    </source>
</evidence>
<dbReference type="GO" id="GO:0016020">
    <property type="term" value="C:membrane"/>
    <property type="evidence" value="ECO:0007669"/>
    <property type="project" value="UniProtKB-SubCell"/>
</dbReference>
<organism evidence="6 7">
    <name type="scientific">Lepeophtheirus salmonis</name>
    <name type="common">Salmon louse</name>
    <name type="synonym">Caligus salmonis</name>
    <dbReference type="NCBI Taxonomy" id="72036"/>
    <lineage>
        <taxon>Eukaryota</taxon>
        <taxon>Metazoa</taxon>
        <taxon>Ecdysozoa</taxon>
        <taxon>Arthropoda</taxon>
        <taxon>Crustacea</taxon>
        <taxon>Multicrustacea</taxon>
        <taxon>Hexanauplia</taxon>
        <taxon>Copepoda</taxon>
        <taxon>Siphonostomatoida</taxon>
        <taxon>Caligidae</taxon>
        <taxon>Lepeophtheirus</taxon>
    </lineage>
</organism>
<keyword evidence="4" id="KW-1133">Transmembrane helix</keyword>
<dbReference type="InterPro" id="IPR007919">
    <property type="entry name" value="UPF0220"/>
</dbReference>
<dbReference type="AlphaFoldDB" id="A0A7R8H887"/>
<evidence type="ECO:0000313" key="6">
    <source>
        <dbReference type="EMBL" id="CAF2937417.1"/>
    </source>
</evidence>
<reference evidence="6" key="1">
    <citation type="submission" date="2021-02" db="EMBL/GenBank/DDBJ databases">
        <authorList>
            <person name="Bekaert M."/>
        </authorList>
    </citation>
    <scope>NUCLEOTIDE SEQUENCE</scope>
    <source>
        <strain evidence="6">IoA-00</strain>
    </source>
</reference>